<dbReference type="EMBL" id="GGEC01007990">
    <property type="protein sequence ID" value="MBW88473.1"/>
    <property type="molecule type" value="Transcribed_RNA"/>
</dbReference>
<name>A0A2P2J4Q5_RHIMU</name>
<reference evidence="1" key="1">
    <citation type="submission" date="2018-02" db="EMBL/GenBank/DDBJ databases">
        <title>Rhizophora mucronata_Transcriptome.</title>
        <authorList>
            <person name="Meera S.P."/>
            <person name="Sreeshan A."/>
            <person name="Augustine A."/>
        </authorList>
    </citation>
    <scope>NUCLEOTIDE SEQUENCE</scope>
    <source>
        <tissue evidence="1">Leaf</tissue>
    </source>
</reference>
<protein>
    <submittedName>
        <fullName evidence="1">Uncharacterized protein</fullName>
    </submittedName>
</protein>
<sequence length="52" mass="5745">MNHMNPKPNTHSKMPNFKTHTAKAIKAHVSSHWLPSITLNLPAMHNSLGCTA</sequence>
<dbReference type="AlphaFoldDB" id="A0A2P2J4Q5"/>
<evidence type="ECO:0000313" key="1">
    <source>
        <dbReference type="EMBL" id="MBW88473.1"/>
    </source>
</evidence>
<accession>A0A2P2J4Q5</accession>
<organism evidence="1">
    <name type="scientific">Rhizophora mucronata</name>
    <name type="common">Asiatic mangrove</name>
    <dbReference type="NCBI Taxonomy" id="61149"/>
    <lineage>
        <taxon>Eukaryota</taxon>
        <taxon>Viridiplantae</taxon>
        <taxon>Streptophyta</taxon>
        <taxon>Embryophyta</taxon>
        <taxon>Tracheophyta</taxon>
        <taxon>Spermatophyta</taxon>
        <taxon>Magnoliopsida</taxon>
        <taxon>eudicotyledons</taxon>
        <taxon>Gunneridae</taxon>
        <taxon>Pentapetalae</taxon>
        <taxon>rosids</taxon>
        <taxon>fabids</taxon>
        <taxon>Malpighiales</taxon>
        <taxon>Rhizophoraceae</taxon>
        <taxon>Rhizophora</taxon>
    </lineage>
</organism>
<proteinExistence type="predicted"/>